<accession>T0CIW4</accession>
<dbReference type="EMBL" id="CP080467">
    <property type="protein sequence ID" value="UNO49401.1"/>
    <property type="molecule type" value="Genomic_DNA"/>
</dbReference>
<dbReference type="STRING" id="1356854.N007_19655"/>
<organism evidence="1 2">
    <name type="scientific">Alicyclobacillus acidoterrestris (strain ATCC 49025 / DSM 3922 / CIP 106132 / NCIMB 13137 / GD3B)</name>
    <dbReference type="NCBI Taxonomy" id="1356854"/>
    <lineage>
        <taxon>Bacteria</taxon>
        <taxon>Bacillati</taxon>
        <taxon>Bacillota</taxon>
        <taxon>Bacilli</taxon>
        <taxon>Bacillales</taxon>
        <taxon>Alicyclobacillaceae</taxon>
        <taxon>Alicyclobacillus</taxon>
    </lineage>
</organism>
<dbReference type="RefSeq" id="WP_021295093.1">
    <property type="nucleotide sequence ID" value="NZ_AURB01000038.1"/>
</dbReference>
<dbReference type="eggNOG" id="COG5611">
    <property type="taxonomic scope" value="Bacteria"/>
</dbReference>
<gene>
    <name evidence="1" type="ORF">K1I37_02260</name>
</gene>
<dbReference type="KEGG" id="aaco:K1I37_02260"/>
<dbReference type="SUPFAM" id="SSF88723">
    <property type="entry name" value="PIN domain-like"/>
    <property type="match status" value="1"/>
</dbReference>
<dbReference type="OrthoDB" id="9789052at2"/>
<evidence type="ECO:0000313" key="1">
    <source>
        <dbReference type="EMBL" id="UNO49401.1"/>
    </source>
</evidence>
<proteinExistence type="predicted"/>
<dbReference type="InterPro" id="IPR029060">
    <property type="entry name" value="PIN-like_dom_sf"/>
</dbReference>
<evidence type="ECO:0000313" key="2">
    <source>
        <dbReference type="Proteomes" id="UP000829401"/>
    </source>
</evidence>
<reference evidence="2" key="1">
    <citation type="journal article" date="2022" name="G3 (Bethesda)">
        <title>Unveiling the complete genome sequence of Alicyclobacillus acidoterrestris DSM 3922T, a taint-producing strain.</title>
        <authorList>
            <person name="Leonardo I.C."/>
            <person name="Barreto Crespo M.T."/>
            <person name="Gaspar F.B."/>
        </authorList>
    </citation>
    <scope>NUCLEOTIDE SEQUENCE [LARGE SCALE GENOMIC DNA]</scope>
    <source>
        <strain evidence="2">DSM 3922</strain>
    </source>
</reference>
<sequence>MELDTEVGCLFSMLTESLTLFAEQNVDFIDAYLACKSRDTDGKMVSFDRDFQRLNVALHVPEYTG</sequence>
<protein>
    <submittedName>
        <fullName evidence="1">Uncharacterized protein</fullName>
    </submittedName>
</protein>
<accession>A0A9E7CYS4</accession>
<keyword evidence="2" id="KW-1185">Reference proteome</keyword>
<dbReference type="AlphaFoldDB" id="T0CIW4"/>
<dbReference type="Proteomes" id="UP000829401">
    <property type="component" value="Chromosome"/>
</dbReference>
<name>T0CIW4_ALIAG</name>